<organism evidence="3 4">
    <name type="scientific">Thermoflexibacter ruber</name>
    <dbReference type="NCBI Taxonomy" id="1003"/>
    <lineage>
        <taxon>Bacteria</taxon>
        <taxon>Pseudomonadati</taxon>
        <taxon>Bacteroidota</taxon>
        <taxon>Cytophagia</taxon>
        <taxon>Cytophagales</taxon>
        <taxon>Thermoflexibacteraceae</taxon>
        <taxon>Thermoflexibacter</taxon>
    </lineage>
</organism>
<evidence type="ECO:0000313" key="3">
    <source>
        <dbReference type="EMBL" id="SFF51394.1"/>
    </source>
</evidence>
<feature type="coiled-coil region" evidence="1">
    <location>
        <begin position="36"/>
        <end position="70"/>
    </location>
</feature>
<feature type="coiled-coil region" evidence="1">
    <location>
        <begin position="289"/>
        <end position="317"/>
    </location>
</feature>
<dbReference type="SUPFAM" id="SSF46565">
    <property type="entry name" value="Chaperone J-domain"/>
    <property type="match status" value="1"/>
</dbReference>
<evidence type="ECO:0000313" key="4">
    <source>
        <dbReference type="Proteomes" id="UP000199513"/>
    </source>
</evidence>
<dbReference type="InterPro" id="IPR036869">
    <property type="entry name" value="J_dom_sf"/>
</dbReference>
<feature type="compositionally biased region" description="Basic and acidic residues" evidence="2">
    <location>
        <begin position="215"/>
        <end position="224"/>
    </location>
</feature>
<dbReference type="Proteomes" id="UP000199513">
    <property type="component" value="Unassembled WGS sequence"/>
</dbReference>
<dbReference type="Gene3D" id="1.10.287.110">
    <property type="entry name" value="DnaJ domain"/>
    <property type="match status" value="1"/>
</dbReference>
<evidence type="ECO:0008006" key="5">
    <source>
        <dbReference type="Google" id="ProtNLM"/>
    </source>
</evidence>
<evidence type="ECO:0000256" key="2">
    <source>
        <dbReference type="SAM" id="MobiDB-lite"/>
    </source>
</evidence>
<evidence type="ECO:0000256" key="1">
    <source>
        <dbReference type="SAM" id="Coils"/>
    </source>
</evidence>
<dbReference type="RefSeq" id="WP_091549063.1">
    <property type="nucleotide sequence ID" value="NZ_FONY01000045.1"/>
</dbReference>
<proteinExistence type="predicted"/>
<gene>
    <name evidence="3" type="ORF">SAMN04488541_104522</name>
</gene>
<sequence length="400" mass="47707">MPRKKATSTTPSQLENNVDVNQSSVPVIGKSKEKILSKHEADFNKKIKRIESLKKEITSIKEQIANIRLRVVSDIFPLREKIKEKQKKYVLILDKAYESGFFKKRDSETLIQHILELCEHILAKPEFVDEEKITEDEQVEQLKEKYETLMFTQEEKEIIDDTAKEIIRTMFGIDIDLDEMRKNPQAYFQKKQQEMEEGQQDAWGNRQGNRKKTKKQIEKEQQQAEEKKLLSKDIRTIYTSLAKELHPDLEQDEAERHRKTEMMKRVTAAYEANDLFELLRLQLEYQIQHEHIESLMEDQLKRYNQLLQEQIRELENERFSIIGWGSPTGMIYEKYCRPTPQATDRIFKQEKTELQHIIDSLQDSINAHTDYKILKEFLKELRQEYKQREKEFPFGGFVNF</sequence>
<keyword evidence="1" id="KW-0175">Coiled coil</keyword>
<reference evidence="3 4" key="1">
    <citation type="submission" date="2016-10" db="EMBL/GenBank/DDBJ databases">
        <authorList>
            <person name="de Groot N.N."/>
        </authorList>
    </citation>
    <scope>NUCLEOTIDE SEQUENCE [LARGE SCALE GENOMIC DNA]</scope>
    <source>
        <strain>GEY</strain>
        <strain evidence="4">DSM 9560</strain>
    </source>
</reference>
<name>A0A1I2JA49_9BACT</name>
<protein>
    <recommendedName>
        <fullName evidence="5">DnaJ domain-containing protein</fullName>
    </recommendedName>
</protein>
<accession>A0A1I2JA49</accession>
<keyword evidence="4" id="KW-1185">Reference proteome</keyword>
<dbReference type="STRING" id="1003.SAMN04488541_104522"/>
<dbReference type="OrthoDB" id="114754at2"/>
<feature type="region of interest" description="Disordered" evidence="2">
    <location>
        <begin position="191"/>
        <end position="224"/>
    </location>
</feature>
<dbReference type="EMBL" id="FONY01000045">
    <property type="protein sequence ID" value="SFF51394.1"/>
    <property type="molecule type" value="Genomic_DNA"/>
</dbReference>
<dbReference type="AlphaFoldDB" id="A0A1I2JA49"/>